<comment type="caution">
    <text evidence="1">The sequence shown here is derived from an EMBL/GenBank/DDBJ whole genome shotgun (WGS) entry which is preliminary data.</text>
</comment>
<accession>A0ABV6EQS9</accession>
<sequence length="299" mass="33713">MTLEISYESSGEEILLYFDTKGAGLNSQTFGNALIHFDELCRAIDAVVNPNREIEVDFVRSDQGSIRAIFRVVAKDTRSLLSAPVTMLIMPFLLGILVNRVTSDSVNIVVNDSSYIVEYGNERVVLPKSSEIVSKRAERDPSVSQTLRNFFVSVDSDPDVKAVDFRSPRAPDKPVIPITRDKFAVLRDAPDIELIDHPQDREVSHHKVPMTVLTAVLEKSKRKWQFLWAGQKVYADIRDDEFFEKLANHEYEFGQGDVLTVDLVVSQRLNEIVGAYENVSFHVTKVHDHARGPKQGTLL</sequence>
<keyword evidence="2" id="KW-1185">Reference proteome</keyword>
<protein>
    <submittedName>
        <fullName evidence="1">Uncharacterized protein</fullName>
    </submittedName>
</protein>
<gene>
    <name evidence="1" type="ORF">ACFFJ6_08230</name>
</gene>
<proteinExistence type="predicted"/>
<dbReference type="Proteomes" id="UP001589775">
    <property type="component" value="Unassembled WGS sequence"/>
</dbReference>
<name>A0ABV6EQS9_9BRAD</name>
<organism evidence="1 2">
    <name type="scientific">Rhodopseudomonas telluris</name>
    <dbReference type="NCBI Taxonomy" id="644215"/>
    <lineage>
        <taxon>Bacteria</taxon>
        <taxon>Pseudomonadati</taxon>
        <taxon>Pseudomonadota</taxon>
        <taxon>Alphaproteobacteria</taxon>
        <taxon>Hyphomicrobiales</taxon>
        <taxon>Nitrobacteraceae</taxon>
        <taxon>Rhodopseudomonas</taxon>
    </lineage>
</organism>
<evidence type="ECO:0000313" key="2">
    <source>
        <dbReference type="Proteomes" id="UP001589775"/>
    </source>
</evidence>
<reference evidence="1 2" key="1">
    <citation type="submission" date="2024-09" db="EMBL/GenBank/DDBJ databases">
        <authorList>
            <person name="Sun Q."/>
            <person name="Mori K."/>
        </authorList>
    </citation>
    <scope>NUCLEOTIDE SEQUENCE [LARGE SCALE GENOMIC DNA]</scope>
    <source>
        <strain evidence="1 2">KCTC 23279</strain>
    </source>
</reference>
<dbReference type="EMBL" id="JBHLWM010000003">
    <property type="protein sequence ID" value="MFC0240450.1"/>
    <property type="molecule type" value="Genomic_DNA"/>
</dbReference>
<dbReference type="RefSeq" id="WP_378386347.1">
    <property type="nucleotide sequence ID" value="NZ_JBHLWM010000003.1"/>
</dbReference>
<evidence type="ECO:0000313" key="1">
    <source>
        <dbReference type="EMBL" id="MFC0240450.1"/>
    </source>
</evidence>